<dbReference type="AlphaFoldDB" id="A0A8K0SCC4"/>
<dbReference type="InterPro" id="IPR000182">
    <property type="entry name" value="GNAT_dom"/>
</dbReference>
<gene>
    <name evidence="2" type="ORF">BKA59DRAFT_466639</name>
</gene>
<organism evidence="2 3">
    <name type="scientific">Fusarium tricinctum</name>
    <dbReference type="NCBI Taxonomy" id="61284"/>
    <lineage>
        <taxon>Eukaryota</taxon>
        <taxon>Fungi</taxon>
        <taxon>Dikarya</taxon>
        <taxon>Ascomycota</taxon>
        <taxon>Pezizomycotina</taxon>
        <taxon>Sordariomycetes</taxon>
        <taxon>Hypocreomycetidae</taxon>
        <taxon>Hypocreales</taxon>
        <taxon>Nectriaceae</taxon>
        <taxon>Fusarium</taxon>
        <taxon>Fusarium tricinctum species complex</taxon>
    </lineage>
</organism>
<proteinExistence type="predicted"/>
<accession>A0A8K0SCC4</accession>
<dbReference type="PANTHER" id="PTHR43233:SF1">
    <property type="entry name" value="FAMILY N-ACETYLTRANSFERASE, PUTATIVE (AFU_ORTHOLOGUE AFUA_6G03350)-RELATED"/>
    <property type="match status" value="1"/>
</dbReference>
<dbReference type="Gene3D" id="3.40.630.30">
    <property type="match status" value="1"/>
</dbReference>
<dbReference type="PROSITE" id="PS51186">
    <property type="entry name" value="GNAT"/>
    <property type="match status" value="1"/>
</dbReference>
<evidence type="ECO:0000259" key="1">
    <source>
        <dbReference type="PROSITE" id="PS51186"/>
    </source>
</evidence>
<dbReference type="Pfam" id="PF00583">
    <property type="entry name" value="Acetyltransf_1"/>
    <property type="match status" value="1"/>
</dbReference>
<dbReference type="EMBL" id="JAGPXF010000001">
    <property type="protein sequence ID" value="KAH7263709.1"/>
    <property type="molecule type" value="Genomic_DNA"/>
</dbReference>
<evidence type="ECO:0000313" key="3">
    <source>
        <dbReference type="Proteomes" id="UP000813427"/>
    </source>
</evidence>
<dbReference type="SUPFAM" id="SSF55729">
    <property type="entry name" value="Acyl-CoA N-acyltransferases (Nat)"/>
    <property type="match status" value="1"/>
</dbReference>
<dbReference type="GO" id="GO:0016747">
    <property type="term" value="F:acyltransferase activity, transferring groups other than amino-acyl groups"/>
    <property type="evidence" value="ECO:0007669"/>
    <property type="project" value="InterPro"/>
</dbReference>
<evidence type="ECO:0000313" key="2">
    <source>
        <dbReference type="EMBL" id="KAH7263709.1"/>
    </source>
</evidence>
<keyword evidence="3" id="KW-1185">Reference proteome</keyword>
<dbReference type="Proteomes" id="UP000813427">
    <property type="component" value="Unassembled WGS sequence"/>
</dbReference>
<comment type="caution">
    <text evidence="2">The sequence shown here is derived from an EMBL/GenBank/DDBJ whole genome shotgun (WGS) entry which is preliminary data.</text>
</comment>
<protein>
    <recommendedName>
        <fullName evidence="1">N-acetyltransferase domain-containing protein</fullName>
    </recommendedName>
</protein>
<name>A0A8K0SCC4_9HYPO</name>
<dbReference type="InterPro" id="IPR016181">
    <property type="entry name" value="Acyl_CoA_acyltransferase"/>
</dbReference>
<dbReference type="CDD" id="cd04301">
    <property type="entry name" value="NAT_SF"/>
    <property type="match status" value="1"/>
</dbReference>
<reference evidence="2" key="1">
    <citation type="journal article" date="2021" name="Nat. Commun.">
        <title>Genetic determinants of endophytism in the Arabidopsis root mycobiome.</title>
        <authorList>
            <person name="Mesny F."/>
            <person name="Miyauchi S."/>
            <person name="Thiergart T."/>
            <person name="Pickel B."/>
            <person name="Atanasova L."/>
            <person name="Karlsson M."/>
            <person name="Huettel B."/>
            <person name="Barry K.W."/>
            <person name="Haridas S."/>
            <person name="Chen C."/>
            <person name="Bauer D."/>
            <person name="Andreopoulos W."/>
            <person name="Pangilinan J."/>
            <person name="LaButti K."/>
            <person name="Riley R."/>
            <person name="Lipzen A."/>
            <person name="Clum A."/>
            <person name="Drula E."/>
            <person name="Henrissat B."/>
            <person name="Kohler A."/>
            <person name="Grigoriev I.V."/>
            <person name="Martin F.M."/>
            <person name="Hacquard S."/>
        </authorList>
    </citation>
    <scope>NUCLEOTIDE SEQUENCE</scope>
    <source>
        <strain evidence="2">MPI-SDFR-AT-0068</strain>
    </source>
</reference>
<dbReference type="PANTHER" id="PTHR43233">
    <property type="entry name" value="FAMILY N-ACETYLTRANSFERASE, PUTATIVE (AFU_ORTHOLOGUE AFUA_6G03350)-RELATED"/>
    <property type="match status" value="1"/>
</dbReference>
<sequence>MFSATSPLRNRSWRRDSYLISTDPSTIPIARVVAIFASDEFYWAKPLPEDAMRDMLESCLFFALYDTKQSPITSNMQESSDETLKLIGISRGITDFTTVLYLTDVWVDPTYRGQGLGKWLMECVREVTESMPHLRKTMLATGDWERTVPFYETIMDMKVTEGQRGETRAIMERRGRGHPKFGE</sequence>
<dbReference type="OrthoDB" id="10039976at2759"/>
<dbReference type="InterPro" id="IPR053144">
    <property type="entry name" value="Acetyltransferase_Butenolide"/>
</dbReference>
<feature type="domain" description="N-acetyltransferase" evidence="1">
    <location>
        <begin position="85"/>
        <end position="183"/>
    </location>
</feature>